<dbReference type="RefSeq" id="WP_013626958.1">
    <property type="nucleotide sequence ID" value="NC_015174.1"/>
</dbReference>
<comment type="catalytic activity">
    <reaction evidence="13">
        <text>sn-glycerol 3-phosphate + NAD(+) = dihydroxyacetone phosphate + NADH + H(+)</text>
        <dbReference type="Rhea" id="RHEA:11092"/>
        <dbReference type="ChEBI" id="CHEBI:15378"/>
        <dbReference type="ChEBI" id="CHEBI:57540"/>
        <dbReference type="ChEBI" id="CHEBI:57597"/>
        <dbReference type="ChEBI" id="CHEBI:57642"/>
        <dbReference type="ChEBI" id="CHEBI:57945"/>
        <dbReference type="EC" id="1.1.1.94"/>
    </reaction>
</comment>
<evidence type="ECO:0000256" key="13">
    <source>
        <dbReference type="HAMAP-Rule" id="MF_00394"/>
    </source>
</evidence>
<dbReference type="GO" id="GO:0046168">
    <property type="term" value="P:glycerol-3-phosphate catabolic process"/>
    <property type="evidence" value="ECO:0007669"/>
    <property type="project" value="InterPro"/>
</dbReference>
<evidence type="ECO:0000256" key="9">
    <source>
        <dbReference type="ARBA" id="ARBA00052716"/>
    </source>
</evidence>
<feature type="binding site" evidence="13">
    <location>
        <position position="191"/>
    </location>
    <ligand>
        <name>sn-glycerol 3-phosphate</name>
        <dbReference type="ChEBI" id="CHEBI:57597"/>
    </ligand>
</feature>
<dbReference type="FunFam" id="1.10.1040.10:FF:000001">
    <property type="entry name" value="Glycerol-3-phosphate dehydrogenase [NAD(P)+]"/>
    <property type="match status" value="1"/>
</dbReference>
<accession>F0SF60</accession>
<organism evidence="20 21">
    <name type="scientific">Rubinisphaera brasiliensis (strain ATCC 49424 / DSM 5305 / JCM 21570 / IAM 15109 / NBRC 103401 / IFAM 1448)</name>
    <name type="common">Planctomyces brasiliensis</name>
    <dbReference type="NCBI Taxonomy" id="756272"/>
    <lineage>
        <taxon>Bacteria</taxon>
        <taxon>Pseudomonadati</taxon>
        <taxon>Planctomycetota</taxon>
        <taxon>Planctomycetia</taxon>
        <taxon>Planctomycetales</taxon>
        <taxon>Planctomycetaceae</taxon>
        <taxon>Rubinisphaera</taxon>
    </lineage>
</organism>
<feature type="binding site" evidence="15">
    <location>
        <position position="108"/>
    </location>
    <ligand>
        <name>substrate</name>
    </ligand>
</feature>
<feature type="binding site" evidence="13">
    <location>
        <position position="279"/>
    </location>
    <ligand>
        <name>NADPH</name>
        <dbReference type="ChEBI" id="CHEBI:57783"/>
    </ligand>
</feature>
<feature type="binding site" evidence="16">
    <location>
        <begin position="9"/>
        <end position="14"/>
    </location>
    <ligand>
        <name>NAD(+)</name>
        <dbReference type="ChEBI" id="CHEBI:57540"/>
    </ligand>
</feature>
<feature type="binding site" evidence="13">
    <location>
        <position position="136"/>
    </location>
    <ligand>
        <name>sn-glycerol 3-phosphate</name>
        <dbReference type="ChEBI" id="CHEBI:57597"/>
    </ligand>
</feature>
<evidence type="ECO:0000256" key="10">
    <source>
        <dbReference type="ARBA" id="ARBA00066687"/>
    </source>
</evidence>
<evidence type="ECO:0000256" key="14">
    <source>
        <dbReference type="PIRSR" id="PIRSR000114-1"/>
    </source>
</evidence>
<name>F0SF60_RUBBR</name>
<evidence type="ECO:0000256" key="3">
    <source>
        <dbReference type="ARBA" id="ARBA00022857"/>
    </source>
</evidence>
<comment type="pathway">
    <text evidence="13">Membrane lipid metabolism; glycerophospholipid metabolism.</text>
</comment>
<dbReference type="SUPFAM" id="SSF51735">
    <property type="entry name" value="NAD(P)-binding Rossmann-fold domains"/>
    <property type="match status" value="1"/>
</dbReference>
<comment type="similarity">
    <text evidence="1 13 17">Belongs to the NAD-dependent glycerol-3-phosphate dehydrogenase family.</text>
</comment>
<evidence type="ECO:0000256" key="7">
    <source>
        <dbReference type="ARBA" id="ARBA00023209"/>
    </source>
</evidence>
<feature type="binding site" evidence="13">
    <location>
        <position position="256"/>
    </location>
    <ligand>
        <name>sn-glycerol 3-phosphate</name>
        <dbReference type="ChEBI" id="CHEBI:57597"/>
    </ligand>
</feature>
<evidence type="ECO:0000256" key="15">
    <source>
        <dbReference type="PIRSR" id="PIRSR000114-2"/>
    </source>
</evidence>
<evidence type="ECO:0000313" key="21">
    <source>
        <dbReference type="Proteomes" id="UP000006860"/>
    </source>
</evidence>
<dbReference type="PIRSF" id="PIRSF000114">
    <property type="entry name" value="Glycerol-3-P_dh"/>
    <property type="match status" value="1"/>
</dbReference>
<keyword evidence="4 13" id="KW-0560">Oxidoreductase</keyword>
<feature type="binding site" evidence="13">
    <location>
        <position position="108"/>
    </location>
    <ligand>
        <name>NADPH</name>
        <dbReference type="ChEBI" id="CHEBI:57783"/>
    </ligand>
</feature>
<evidence type="ECO:0000256" key="8">
    <source>
        <dbReference type="ARBA" id="ARBA00023264"/>
    </source>
</evidence>
<dbReference type="KEGG" id="pbs:Plabr_0588"/>
<evidence type="ECO:0000256" key="11">
    <source>
        <dbReference type="ARBA" id="ARBA00069372"/>
    </source>
</evidence>
<gene>
    <name evidence="13" type="primary">gpsA</name>
    <name evidence="20" type="ordered locus">Plabr_0588</name>
</gene>
<dbReference type="InterPro" id="IPR013328">
    <property type="entry name" value="6PGD_dom2"/>
</dbReference>
<dbReference type="GO" id="GO:0005975">
    <property type="term" value="P:carbohydrate metabolic process"/>
    <property type="evidence" value="ECO:0007669"/>
    <property type="project" value="InterPro"/>
</dbReference>
<dbReference type="PRINTS" id="PR00077">
    <property type="entry name" value="GPDHDRGNASE"/>
</dbReference>
<dbReference type="EMBL" id="CP002546">
    <property type="protein sequence ID" value="ADY58215.1"/>
    <property type="molecule type" value="Genomic_DNA"/>
</dbReference>
<reference evidence="21" key="1">
    <citation type="submission" date="2011-02" db="EMBL/GenBank/DDBJ databases">
        <title>The complete genome of Planctomyces brasiliensis DSM 5305.</title>
        <authorList>
            <person name="Lucas S."/>
            <person name="Copeland A."/>
            <person name="Lapidus A."/>
            <person name="Bruce D."/>
            <person name="Goodwin L."/>
            <person name="Pitluck S."/>
            <person name="Kyrpides N."/>
            <person name="Mavromatis K."/>
            <person name="Pagani I."/>
            <person name="Ivanova N."/>
            <person name="Ovchinnikova G."/>
            <person name="Lu M."/>
            <person name="Detter J.C."/>
            <person name="Han C."/>
            <person name="Land M."/>
            <person name="Hauser L."/>
            <person name="Markowitz V."/>
            <person name="Cheng J.-F."/>
            <person name="Hugenholtz P."/>
            <person name="Woyke T."/>
            <person name="Wu D."/>
            <person name="Tindall B."/>
            <person name="Pomrenke H.G."/>
            <person name="Brambilla E."/>
            <person name="Klenk H.-P."/>
            <person name="Eisen J.A."/>
        </authorList>
    </citation>
    <scope>NUCLEOTIDE SEQUENCE [LARGE SCALE GENOMIC DNA]</scope>
    <source>
        <strain evidence="21">ATCC 49424 / DSM 5305 / JCM 21570 / NBRC 103401 / IFAM 1448</strain>
    </source>
</reference>
<dbReference type="GO" id="GO:0141152">
    <property type="term" value="F:glycerol-3-phosphate dehydrogenase (NAD+) activity"/>
    <property type="evidence" value="ECO:0007669"/>
    <property type="project" value="RHEA"/>
</dbReference>
<dbReference type="InterPro" id="IPR006168">
    <property type="entry name" value="G3P_DH_NAD-dep"/>
</dbReference>
<dbReference type="Gene3D" id="3.40.50.720">
    <property type="entry name" value="NAD(P)-binding Rossmann-like Domain"/>
    <property type="match status" value="1"/>
</dbReference>
<evidence type="ECO:0000256" key="5">
    <source>
        <dbReference type="ARBA" id="ARBA00023027"/>
    </source>
</evidence>
<dbReference type="SUPFAM" id="SSF48179">
    <property type="entry name" value="6-phosphogluconate dehydrogenase C-terminal domain-like"/>
    <property type="match status" value="1"/>
</dbReference>
<keyword evidence="5 13" id="KW-0520">NAD</keyword>
<evidence type="ECO:0000259" key="19">
    <source>
        <dbReference type="Pfam" id="PF07479"/>
    </source>
</evidence>
<feature type="binding site" evidence="13">
    <location>
        <position position="138"/>
    </location>
    <ligand>
        <name>sn-glycerol 3-phosphate</name>
        <dbReference type="ChEBI" id="CHEBI:57597"/>
    </ligand>
</feature>
<dbReference type="GO" id="GO:0046167">
    <property type="term" value="P:glycerol-3-phosphate biosynthetic process"/>
    <property type="evidence" value="ECO:0007669"/>
    <property type="project" value="UniProtKB-UniRule"/>
</dbReference>
<feature type="binding site" evidence="15">
    <location>
        <begin position="255"/>
        <end position="256"/>
    </location>
    <ligand>
        <name>substrate</name>
    </ligand>
</feature>
<evidence type="ECO:0000313" key="20">
    <source>
        <dbReference type="EMBL" id="ADY58215.1"/>
    </source>
</evidence>
<feature type="domain" description="Glycerol-3-phosphate dehydrogenase NAD-dependent C-terminal" evidence="19">
    <location>
        <begin position="180"/>
        <end position="320"/>
    </location>
</feature>
<keyword evidence="2 13" id="KW-0444">Lipid biosynthesis</keyword>
<dbReference type="eggNOG" id="COG0240">
    <property type="taxonomic scope" value="Bacteria"/>
</dbReference>
<proteinExistence type="inferred from homology"/>
<keyword evidence="7 13" id="KW-0594">Phospholipid biosynthesis</keyword>
<dbReference type="GO" id="GO:0005829">
    <property type="term" value="C:cytosol"/>
    <property type="evidence" value="ECO:0007669"/>
    <property type="project" value="TreeGrafter"/>
</dbReference>
<dbReference type="GO" id="GO:0141153">
    <property type="term" value="F:glycerol-3-phosphate dehydrogenase (NADP+) activity"/>
    <property type="evidence" value="ECO:0007669"/>
    <property type="project" value="RHEA"/>
</dbReference>
<dbReference type="PANTHER" id="PTHR11728">
    <property type="entry name" value="GLYCEROL-3-PHOSPHATE DEHYDROGENASE"/>
    <property type="match status" value="1"/>
</dbReference>
<dbReference type="InterPro" id="IPR036291">
    <property type="entry name" value="NAD(P)-bd_dom_sf"/>
</dbReference>
<evidence type="ECO:0000256" key="6">
    <source>
        <dbReference type="ARBA" id="ARBA00023098"/>
    </source>
</evidence>
<comment type="function">
    <text evidence="13">Catalyzes the reduction of the glycolytic intermediate dihydroxyacetone phosphate (DHAP) to sn-glycerol 3-phosphate (G3P), the key precursor for phospholipid synthesis.</text>
</comment>
<evidence type="ECO:0000256" key="2">
    <source>
        <dbReference type="ARBA" id="ARBA00022516"/>
    </source>
</evidence>
<dbReference type="Gene3D" id="1.10.1040.10">
    <property type="entry name" value="N-(1-d-carboxylethyl)-l-norvaline Dehydrogenase, domain 2"/>
    <property type="match status" value="1"/>
</dbReference>
<dbReference type="FunFam" id="3.40.50.720:FF:000019">
    <property type="entry name" value="Glycerol-3-phosphate dehydrogenase [NAD(P)+]"/>
    <property type="match status" value="1"/>
</dbReference>
<dbReference type="Pfam" id="PF01210">
    <property type="entry name" value="NAD_Gly3P_dh_N"/>
    <property type="match status" value="1"/>
</dbReference>
<feature type="binding site" evidence="13">
    <location>
        <position position="108"/>
    </location>
    <ligand>
        <name>sn-glycerol 3-phosphate</name>
        <dbReference type="ChEBI" id="CHEBI:57597"/>
    </ligand>
</feature>
<feature type="binding site" evidence="13">
    <location>
        <position position="244"/>
    </location>
    <ligand>
        <name>sn-glycerol 3-phosphate</name>
        <dbReference type="ChEBI" id="CHEBI:57597"/>
    </ligand>
</feature>
<keyword evidence="6 13" id="KW-0443">Lipid metabolism</keyword>
<dbReference type="NCBIfam" id="NF000942">
    <property type="entry name" value="PRK00094.1-4"/>
    <property type="match status" value="1"/>
</dbReference>
<keyword evidence="13" id="KW-0963">Cytoplasm</keyword>
<evidence type="ECO:0000256" key="17">
    <source>
        <dbReference type="RuleBase" id="RU000437"/>
    </source>
</evidence>
<keyword evidence="8 13" id="KW-1208">Phospholipid metabolism</keyword>
<dbReference type="PROSITE" id="PS00957">
    <property type="entry name" value="NAD_G3PDH"/>
    <property type="match status" value="1"/>
</dbReference>
<comment type="subcellular location">
    <subcellularLocation>
        <location evidence="13">Cytoplasm</location>
    </subcellularLocation>
</comment>
<dbReference type="InterPro" id="IPR008927">
    <property type="entry name" value="6-PGluconate_DH-like_C_sf"/>
</dbReference>
<dbReference type="STRING" id="756272.Plabr_0588"/>
<dbReference type="GO" id="GO:0051287">
    <property type="term" value="F:NAD binding"/>
    <property type="evidence" value="ECO:0007669"/>
    <property type="project" value="InterPro"/>
</dbReference>
<sequence length="331" mass="35309">MPTKIAVLGGGAMGTACALLLNEHADQQVSIWLRNADFAADMATSRENKRLLPGVHIPEEIDITADIQQAIDGAEFLVAAVPSAYLRQSLEQVAPALSGMRPVISVVKGLEPETHLRPSEIINDVLGTRTVVAVGGPSHAEEIARRLPATVVAACGNLSMAKQVQSMFGTERFRVYANLDIIGVEIAGAVKNVIAIAAGICDGLGFGDNAKSALMTRGQVEMTRFGRFFGAEESTFAGLAGIGDLITTCISPYGRNRLVGERLGQGQSLKEILDSMDAVAEGVKTTQAVIELADQNDIEMPIAQEVYRVLFEDKSPLEATDTLMSRPFKTE</sequence>
<dbReference type="Proteomes" id="UP000006860">
    <property type="component" value="Chromosome"/>
</dbReference>
<dbReference type="OrthoDB" id="9812273at2"/>
<feature type="binding site" evidence="13">
    <location>
        <position position="255"/>
    </location>
    <ligand>
        <name>sn-glycerol 3-phosphate</name>
        <dbReference type="ChEBI" id="CHEBI:57597"/>
    </ligand>
</feature>
<dbReference type="AlphaFoldDB" id="F0SF60"/>
<dbReference type="Pfam" id="PF07479">
    <property type="entry name" value="NAD_Gly3P_dh_C"/>
    <property type="match status" value="1"/>
</dbReference>
<keyword evidence="3 13" id="KW-0521">NADP</keyword>
<feature type="binding site" evidence="16">
    <location>
        <position position="255"/>
    </location>
    <ligand>
        <name>NAD(+)</name>
        <dbReference type="ChEBI" id="CHEBI:57540"/>
    </ligand>
</feature>
<evidence type="ECO:0000259" key="18">
    <source>
        <dbReference type="Pfam" id="PF01210"/>
    </source>
</evidence>
<dbReference type="NCBIfam" id="NF000940">
    <property type="entry name" value="PRK00094.1-2"/>
    <property type="match status" value="1"/>
</dbReference>
<evidence type="ECO:0000256" key="16">
    <source>
        <dbReference type="PIRSR" id="PIRSR000114-3"/>
    </source>
</evidence>
<feature type="binding site" evidence="13">
    <location>
        <position position="281"/>
    </location>
    <ligand>
        <name>NADPH</name>
        <dbReference type="ChEBI" id="CHEBI:57783"/>
    </ligand>
</feature>
<dbReference type="EC" id="1.1.1.94" evidence="10 13"/>
<protein>
    <recommendedName>
        <fullName evidence="11 13">Glycerol-3-phosphate dehydrogenase [NAD(P)+]</fullName>
        <ecNumber evidence="10 13">1.1.1.94</ecNumber>
    </recommendedName>
    <alternativeName>
        <fullName evidence="13">NAD(P)(+)-dependent glycerol-3-phosphate dehydrogenase</fullName>
    </alternativeName>
    <alternativeName>
        <fullName evidence="12 13">NAD(P)H-dependent dihydroxyacetone-phosphate reductase</fullName>
    </alternativeName>
</protein>
<evidence type="ECO:0000256" key="1">
    <source>
        <dbReference type="ARBA" id="ARBA00011009"/>
    </source>
</evidence>
<dbReference type="InterPro" id="IPR011128">
    <property type="entry name" value="G3P_DH_NAD-dep_N"/>
</dbReference>
<feature type="binding site" evidence="16">
    <location>
        <position position="140"/>
    </location>
    <ligand>
        <name>NAD(+)</name>
        <dbReference type="ChEBI" id="CHEBI:57540"/>
    </ligand>
</feature>
<dbReference type="HAMAP" id="MF_00394">
    <property type="entry name" value="NAD_Glyc3P_dehydrog"/>
    <property type="match status" value="1"/>
</dbReference>
<dbReference type="GO" id="GO:0008654">
    <property type="term" value="P:phospholipid biosynthetic process"/>
    <property type="evidence" value="ECO:0007669"/>
    <property type="project" value="UniProtKB-KW"/>
</dbReference>
<keyword evidence="13" id="KW-0547">Nucleotide-binding</keyword>
<keyword evidence="21" id="KW-1185">Reference proteome</keyword>
<dbReference type="InterPro" id="IPR006109">
    <property type="entry name" value="G3P_DH_NAD-dep_C"/>
</dbReference>
<feature type="domain" description="Glycerol-3-phosphate dehydrogenase NAD-dependent N-terminal" evidence="18">
    <location>
        <begin position="4"/>
        <end position="160"/>
    </location>
</feature>
<feature type="binding site" evidence="13">
    <location>
        <position position="34"/>
    </location>
    <ligand>
        <name>NADPH</name>
        <dbReference type="ChEBI" id="CHEBI:57783"/>
    </ligand>
</feature>
<comment type="catalytic activity">
    <reaction evidence="9">
        <text>sn-glycerol 3-phosphate + NADP(+) = dihydroxyacetone phosphate + NADPH + H(+)</text>
        <dbReference type="Rhea" id="RHEA:11096"/>
        <dbReference type="ChEBI" id="CHEBI:15378"/>
        <dbReference type="ChEBI" id="CHEBI:57597"/>
        <dbReference type="ChEBI" id="CHEBI:57642"/>
        <dbReference type="ChEBI" id="CHEBI:57783"/>
        <dbReference type="ChEBI" id="CHEBI:58349"/>
        <dbReference type="EC" id="1.1.1.94"/>
    </reaction>
    <physiologicalReaction direction="right-to-left" evidence="9">
        <dbReference type="Rhea" id="RHEA:11098"/>
    </physiologicalReaction>
</comment>
<dbReference type="GO" id="GO:0006650">
    <property type="term" value="P:glycerophospholipid metabolic process"/>
    <property type="evidence" value="ECO:0007669"/>
    <property type="project" value="UniProtKB-UniRule"/>
</dbReference>
<feature type="active site" description="Proton acceptor" evidence="13 14">
    <location>
        <position position="191"/>
    </location>
</feature>
<comment type="caution">
    <text evidence="13">Lacks conserved residue(s) required for the propagation of feature annotation.</text>
</comment>
<feature type="binding site" evidence="13">
    <location>
        <position position="255"/>
    </location>
    <ligand>
        <name>NADPH</name>
        <dbReference type="ChEBI" id="CHEBI:57783"/>
    </ligand>
</feature>
<dbReference type="UniPathway" id="UPA00940"/>
<feature type="binding site" evidence="13">
    <location>
        <position position="140"/>
    </location>
    <ligand>
        <name>NADPH</name>
        <dbReference type="ChEBI" id="CHEBI:57783"/>
    </ligand>
</feature>
<dbReference type="PANTHER" id="PTHR11728:SF1">
    <property type="entry name" value="GLYCEROL-3-PHOSPHATE DEHYDROGENASE [NAD(+)] 2, CHLOROPLASTIC"/>
    <property type="match status" value="1"/>
</dbReference>
<dbReference type="HOGENOM" id="CLU_033449_0_2_0"/>
<evidence type="ECO:0000256" key="4">
    <source>
        <dbReference type="ARBA" id="ARBA00023002"/>
    </source>
</evidence>
<evidence type="ECO:0000256" key="12">
    <source>
        <dbReference type="ARBA" id="ARBA00080511"/>
    </source>
</evidence>
<dbReference type="PROSITE" id="PS51257">
    <property type="entry name" value="PROKAR_LIPOPROTEIN"/>
    <property type="match status" value="1"/>
</dbReference>